<evidence type="ECO:0000256" key="1">
    <source>
        <dbReference type="SAM" id="MobiDB-lite"/>
    </source>
</evidence>
<feature type="region of interest" description="Disordered" evidence="1">
    <location>
        <begin position="65"/>
        <end position="109"/>
    </location>
</feature>
<dbReference type="EMBL" id="JBEWZH010000040">
    <property type="protein sequence ID" value="MFL0163424.1"/>
    <property type="molecule type" value="Genomic_DNA"/>
</dbReference>
<dbReference type="Proteomes" id="UP001623558">
    <property type="component" value="Unassembled WGS sequence"/>
</dbReference>
<gene>
    <name evidence="2" type="ORF">U0R11_13585</name>
</gene>
<protein>
    <recommendedName>
        <fullName evidence="4">Thrombospondin</fullName>
    </recommendedName>
</protein>
<sequence>PKGSIGYAKYFAGDCDSDGISNEMECNGGYLGTGTCQDFDSDSIPNFLDPDSDNDGILDMIEKNMDSDGDGDANYLDLDSDNDGILDTQERSYDTDGDGVMNFLDSDSD</sequence>
<feature type="non-terminal residue" evidence="2">
    <location>
        <position position="1"/>
    </location>
</feature>
<proteinExistence type="predicted"/>
<dbReference type="SUPFAM" id="SSF103647">
    <property type="entry name" value="TSP type-3 repeat"/>
    <property type="match status" value="1"/>
</dbReference>
<evidence type="ECO:0008006" key="4">
    <source>
        <dbReference type="Google" id="ProtNLM"/>
    </source>
</evidence>
<dbReference type="InterPro" id="IPR028974">
    <property type="entry name" value="TSP_type-3_rpt"/>
</dbReference>
<reference evidence="2 3" key="1">
    <citation type="submission" date="2024-07" db="EMBL/GenBank/DDBJ databases">
        <authorList>
            <person name="Pitt A."/>
            <person name="Hahn M.W."/>
        </authorList>
    </citation>
    <scope>NUCLEOTIDE SEQUENCE [LARGE SCALE GENOMIC DNA]</scope>
    <source>
        <strain evidence="2 3">1-SAACH-A3</strain>
    </source>
</reference>
<evidence type="ECO:0000313" key="3">
    <source>
        <dbReference type="Proteomes" id="UP001623558"/>
    </source>
</evidence>
<accession>A0ABW8RXE8</accession>
<keyword evidence="3" id="KW-1185">Reference proteome</keyword>
<evidence type="ECO:0000313" key="2">
    <source>
        <dbReference type="EMBL" id="MFL0163424.1"/>
    </source>
</evidence>
<name>A0ABW8RXE8_9BACT</name>
<organism evidence="2 3">
    <name type="scientific">Aquirufa salirivi</name>
    <dbReference type="NCBI Taxonomy" id="3104729"/>
    <lineage>
        <taxon>Bacteria</taxon>
        <taxon>Pseudomonadati</taxon>
        <taxon>Bacteroidota</taxon>
        <taxon>Cytophagia</taxon>
        <taxon>Cytophagales</taxon>
        <taxon>Flectobacillaceae</taxon>
        <taxon>Aquirufa</taxon>
    </lineage>
</organism>
<feature type="non-terminal residue" evidence="2">
    <location>
        <position position="109"/>
    </location>
</feature>
<comment type="caution">
    <text evidence="2">The sequence shown here is derived from an EMBL/GenBank/DDBJ whole genome shotgun (WGS) entry which is preliminary data.</text>
</comment>